<gene>
    <name evidence="2" type="ORF">GCM10011503_02460</name>
</gene>
<dbReference type="Proteomes" id="UP000628854">
    <property type="component" value="Unassembled WGS sequence"/>
</dbReference>
<reference evidence="3" key="1">
    <citation type="journal article" date="2019" name="Int. J. Syst. Evol. Microbiol.">
        <title>The Global Catalogue of Microorganisms (GCM) 10K type strain sequencing project: providing services to taxonomists for standard genome sequencing and annotation.</title>
        <authorList>
            <consortium name="The Broad Institute Genomics Platform"/>
            <consortium name="The Broad Institute Genome Sequencing Center for Infectious Disease"/>
            <person name="Wu L."/>
            <person name="Ma J."/>
        </authorList>
    </citation>
    <scope>NUCLEOTIDE SEQUENCE [LARGE SCALE GENOMIC DNA]</scope>
    <source>
        <strain evidence="3">CGMCC 1.15928</strain>
    </source>
</reference>
<dbReference type="RefSeq" id="WP_084393973.1">
    <property type="nucleotide sequence ID" value="NZ_BMKF01000001.1"/>
</dbReference>
<dbReference type="Gene3D" id="2.140.10.10">
    <property type="entry name" value="Quinoprotein alcohol dehydrogenase-like superfamily"/>
    <property type="match status" value="1"/>
</dbReference>
<comment type="caution">
    <text evidence="2">The sequence shown here is derived from an EMBL/GenBank/DDBJ whole genome shotgun (WGS) entry which is preliminary data.</text>
</comment>
<accession>A0ABQ1J1G1</accession>
<protein>
    <recommendedName>
        <fullName evidence="1">Pyrrolo-quinoline quinone repeat domain-containing protein</fullName>
    </recommendedName>
</protein>
<evidence type="ECO:0000313" key="3">
    <source>
        <dbReference type="Proteomes" id="UP000628854"/>
    </source>
</evidence>
<name>A0ABQ1J1G1_9PROT</name>
<feature type="domain" description="Pyrrolo-quinoline quinone repeat" evidence="1">
    <location>
        <begin position="15"/>
        <end position="98"/>
    </location>
</feature>
<sequence length="98" mass="10952">MSKWNIPFTDIASDMSYFEPPYGPLALIDLNTNRLLWSRPIGNMRELGPFGIRPSMPCFEVGIPVYGGTTTTRSGLILQVETLDSTFRAIDIRNGKTL</sequence>
<evidence type="ECO:0000259" key="1">
    <source>
        <dbReference type="Pfam" id="PF01011"/>
    </source>
</evidence>
<proteinExistence type="predicted"/>
<dbReference type="SUPFAM" id="SSF50998">
    <property type="entry name" value="Quinoprotein alcohol dehydrogenase-like"/>
    <property type="match status" value="1"/>
</dbReference>
<dbReference type="InterPro" id="IPR011047">
    <property type="entry name" value="Quinoprotein_ADH-like_sf"/>
</dbReference>
<dbReference type="EMBL" id="BMKF01000001">
    <property type="protein sequence ID" value="GGB57586.1"/>
    <property type="molecule type" value="Genomic_DNA"/>
</dbReference>
<dbReference type="InterPro" id="IPR002372">
    <property type="entry name" value="PQQ_rpt_dom"/>
</dbReference>
<organism evidence="2 3">
    <name type="scientific">Henriciella pelagia</name>
    <dbReference type="NCBI Taxonomy" id="1977912"/>
    <lineage>
        <taxon>Bacteria</taxon>
        <taxon>Pseudomonadati</taxon>
        <taxon>Pseudomonadota</taxon>
        <taxon>Alphaproteobacteria</taxon>
        <taxon>Hyphomonadales</taxon>
        <taxon>Hyphomonadaceae</taxon>
        <taxon>Henriciella</taxon>
    </lineage>
</organism>
<evidence type="ECO:0000313" key="2">
    <source>
        <dbReference type="EMBL" id="GGB57586.1"/>
    </source>
</evidence>
<keyword evidence="3" id="KW-1185">Reference proteome</keyword>
<dbReference type="Pfam" id="PF01011">
    <property type="entry name" value="PQQ"/>
    <property type="match status" value="1"/>
</dbReference>